<dbReference type="EMBL" id="RYZS01000001">
    <property type="protein sequence ID" value="RVU95485.1"/>
    <property type="molecule type" value="Genomic_DNA"/>
</dbReference>
<gene>
    <name evidence="1" type="ORF">EK398_11925</name>
</gene>
<evidence type="ECO:0000313" key="2">
    <source>
        <dbReference type="Proteomes" id="UP000288388"/>
    </source>
</evidence>
<protein>
    <submittedName>
        <fullName evidence="1">Uncharacterized protein</fullName>
    </submittedName>
</protein>
<evidence type="ECO:0000313" key="1">
    <source>
        <dbReference type="EMBL" id="RVU95485.1"/>
    </source>
</evidence>
<dbReference type="AlphaFoldDB" id="A0A437UPD2"/>
<proteinExistence type="predicted"/>
<organism evidence="1 2">
    <name type="scientific">Enterococcus avium</name>
    <name type="common">Streptococcus avium</name>
    <dbReference type="NCBI Taxonomy" id="33945"/>
    <lineage>
        <taxon>Bacteria</taxon>
        <taxon>Bacillati</taxon>
        <taxon>Bacillota</taxon>
        <taxon>Bacilli</taxon>
        <taxon>Lactobacillales</taxon>
        <taxon>Enterococcaceae</taxon>
        <taxon>Enterococcus</taxon>
    </lineage>
</organism>
<dbReference type="Proteomes" id="UP000288388">
    <property type="component" value="Unassembled WGS sequence"/>
</dbReference>
<sequence>MPNYICNKNADDKGRHEIHTDSCTHLPLPKNQLAIGYFSNCQEAINHMVRSNPDGNFNFDGCYYCCYACHKG</sequence>
<comment type="caution">
    <text evidence="1">The sequence shown here is derived from an EMBL/GenBank/DDBJ whole genome shotgun (WGS) entry which is preliminary data.</text>
</comment>
<accession>A0A437UPD2</accession>
<reference evidence="1 2" key="1">
    <citation type="submission" date="2018-12" db="EMBL/GenBank/DDBJ databases">
        <title>A novel vanA-carrying plasmid in a clinical isolate of Enterococcus avium.</title>
        <authorList>
            <person name="Bernasconi O.J."/>
            <person name="Luzzaro F."/>
            <person name="Endimiani A."/>
        </authorList>
    </citation>
    <scope>NUCLEOTIDE SEQUENCE [LARGE SCALE GENOMIC DNA]</scope>
    <source>
        <strain evidence="1 2">LC0559/18</strain>
    </source>
</reference>
<name>A0A437UPD2_ENTAV</name>